<feature type="chain" id="PRO_5020971177" description="Ephrin RBD domain-containing protein" evidence="2">
    <location>
        <begin position="17"/>
        <end position="225"/>
    </location>
</feature>
<sequence>MASFLFFHVLLTLVAADDRLLHYSLSLAEPVSFKNSIRCHDTSVDYATNFISIVRCPQTATCIQLYYDHANGKGISQMGCTSNPMLRRKIKEVDCLERHPPVNTGWIYKFKNGGIYIYRPGPVYYAAFFCVGGSDLPLYPLFVKAMHLHALPPSLIPKDHPTAATSTTTTTTTTTSPVDDYSTTPVLPSTTEALTTTTKAVNDDVRYEYELLVQRRGGRGNPGIL</sequence>
<evidence type="ECO:0008006" key="5">
    <source>
        <dbReference type="Google" id="ProtNLM"/>
    </source>
</evidence>
<evidence type="ECO:0000256" key="1">
    <source>
        <dbReference type="SAM" id="MobiDB-lite"/>
    </source>
</evidence>
<protein>
    <recommendedName>
        <fullName evidence="5">Ephrin RBD domain-containing protein</fullName>
    </recommendedName>
</protein>
<keyword evidence="4" id="KW-1185">Reference proteome</keyword>
<proteinExistence type="predicted"/>
<gene>
    <name evidence="3" type="ORF">L596_027238</name>
</gene>
<evidence type="ECO:0000313" key="4">
    <source>
        <dbReference type="Proteomes" id="UP000298663"/>
    </source>
</evidence>
<organism evidence="3 4">
    <name type="scientific">Steinernema carpocapsae</name>
    <name type="common">Entomopathogenic nematode</name>
    <dbReference type="NCBI Taxonomy" id="34508"/>
    <lineage>
        <taxon>Eukaryota</taxon>
        <taxon>Metazoa</taxon>
        <taxon>Ecdysozoa</taxon>
        <taxon>Nematoda</taxon>
        <taxon>Chromadorea</taxon>
        <taxon>Rhabditida</taxon>
        <taxon>Tylenchina</taxon>
        <taxon>Panagrolaimomorpha</taxon>
        <taxon>Strongyloidoidea</taxon>
        <taxon>Steinernematidae</taxon>
        <taxon>Steinernema</taxon>
    </lineage>
</organism>
<feature type="signal peptide" evidence="2">
    <location>
        <begin position="1"/>
        <end position="16"/>
    </location>
</feature>
<name>A0A4U5M3W6_STECR</name>
<dbReference type="Proteomes" id="UP000298663">
    <property type="component" value="Unassembled WGS sequence"/>
</dbReference>
<dbReference type="EMBL" id="AZBU02000010">
    <property type="protein sequence ID" value="TKR63402.1"/>
    <property type="molecule type" value="Genomic_DNA"/>
</dbReference>
<comment type="caution">
    <text evidence="3">The sequence shown here is derived from an EMBL/GenBank/DDBJ whole genome shotgun (WGS) entry which is preliminary data.</text>
</comment>
<reference evidence="3 4" key="2">
    <citation type="journal article" date="2019" name="G3 (Bethesda)">
        <title>Hybrid Assembly of the Genome of the Entomopathogenic Nematode Steinernema carpocapsae Identifies the X-Chromosome.</title>
        <authorList>
            <person name="Serra L."/>
            <person name="Macchietto M."/>
            <person name="Macias-Munoz A."/>
            <person name="McGill C.J."/>
            <person name="Rodriguez I.M."/>
            <person name="Rodriguez B."/>
            <person name="Murad R."/>
            <person name="Mortazavi A."/>
        </authorList>
    </citation>
    <scope>NUCLEOTIDE SEQUENCE [LARGE SCALE GENOMIC DNA]</scope>
    <source>
        <strain evidence="3 4">ALL</strain>
    </source>
</reference>
<keyword evidence="2" id="KW-0732">Signal</keyword>
<accession>A0A4U5M3W6</accession>
<feature type="compositionally biased region" description="Low complexity" evidence="1">
    <location>
        <begin position="162"/>
        <end position="176"/>
    </location>
</feature>
<dbReference type="AlphaFoldDB" id="A0A4U5M3W6"/>
<evidence type="ECO:0000256" key="2">
    <source>
        <dbReference type="SAM" id="SignalP"/>
    </source>
</evidence>
<reference evidence="3 4" key="1">
    <citation type="journal article" date="2015" name="Genome Biol.">
        <title>Comparative genomics of Steinernema reveals deeply conserved gene regulatory networks.</title>
        <authorList>
            <person name="Dillman A.R."/>
            <person name="Macchietto M."/>
            <person name="Porter C.F."/>
            <person name="Rogers A."/>
            <person name="Williams B."/>
            <person name="Antoshechkin I."/>
            <person name="Lee M.M."/>
            <person name="Goodwin Z."/>
            <person name="Lu X."/>
            <person name="Lewis E.E."/>
            <person name="Goodrich-Blair H."/>
            <person name="Stock S.P."/>
            <person name="Adams B.J."/>
            <person name="Sternberg P.W."/>
            <person name="Mortazavi A."/>
        </authorList>
    </citation>
    <scope>NUCLEOTIDE SEQUENCE [LARGE SCALE GENOMIC DNA]</scope>
    <source>
        <strain evidence="3 4">ALL</strain>
    </source>
</reference>
<evidence type="ECO:0000313" key="3">
    <source>
        <dbReference type="EMBL" id="TKR63402.1"/>
    </source>
</evidence>
<feature type="region of interest" description="Disordered" evidence="1">
    <location>
        <begin position="158"/>
        <end position="185"/>
    </location>
</feature>